<protein>
    <submittedName>
        <fullName evidence="3">Ldh family oxidoreductase</fullName>
    </submittedName>
</protein>
<dbReference type="Pfam" id="PF02615">
    <property type="entry name" value="Ldh_2"/>
    <property type="match status" value="1"/>
</dbReference>
<dbReference type="OrthoDB" id="9769447at2"/>
<dbReference type="Gene3D" id="1.10.1530.10">
    <property type="match status" value="1"/>
</dbReference>
<comment type="caution">
    <text evidence="3">The sequence shown here is derived from an EMBL/GenBank/DDBJ whole genome shotgun (WGS) entry which is preliminary data.</text>
</comment>
<evidence type="ECO:0000313" key="3">
    <source>
        <dbReference type="EMBL" id="TVY07947.1"/>
    </source>
</evidence>
<evidence type="ECO:0000256" key="2">
    <source>
        <dbReference type="ARBA" id="ARBA00023002"/>
    </source>
</evidence>
<comment type="similarity">
    <text evidence="1">Belongs to the LDH2/MDH2 oxidoreductase family.</text>
</comment>
<name>A0A559K749_9BACL</name>
<organism evidence="3 4">
    <name type="scientific">Paenibacillus cremeus</name>
    <dbReference type="NCBI Taxonomy" id="2163881"/>
    <lineage>
        <taxon>Bacteria</taxon>
        <taxon>Bacillati</taxon>
        <taxon>Bacillota</taxon>
        <taxon>Bacilli</taxon>
        <taxon>Bacillales</taxon>
        <taxon>Paenibacillaceae</taxon>
        <taxon>Paenibacillus</taxon>
    </lineage>
</organism>
<dbReference type="EMBL" id="VNJI01000029">
    <property type="protein sequence ID" value="TVY07947.1"/>
    <property type="molecule type" value="Genomic_DNA"/>
</dbReference>
<dbReference type="InterPro" id="IPR043144">
    <property type="entry name" value="Mal/L-sulf/L-lact_DH-like_ah"/>
</dbReference>
<evidence type="ECO:0000256" key="1">
    <source>
        <dbReference type="ARBA" id="ARBA00006056"/>
    </source>
</evidence>
<accession>A0A559K749</accession>
<evidence type="ECO:0000313" key="4">
    <source>
        <dbReference type="Proteomes" id="UP000317036"/>
    </source>
</evidence>
<dbReference type="Proteomes" id="UP000317036">
    <property type="component" value="Unassembled WGS sequence"/>
</dbReference>
<dbReference type="GO" id="GO:0016491">
    <property type="term" value="F:oxidoreductase activity"/>
    <property type="evidence" value="ECO:0007669"/>
    <property type="project" value="UniProtKB-KW"/>
</dbReference>
<dbReference type="InterPro" id="IPR036111">
    <property type="entry name" value="Mal/L-sulfo/L-lacto_DH-like_sf"/>
</dbReference>
<dbReference type="PANTHER" id="PTHR11091:SF0">
    <property type="entry name" value="MALATE DEHYDROGENASE"/>
    <property type="match status" value="1"/>
</dbReference>
<dbReference type="AlphaFoldDB" id="A0A559K749"/>
<keyword evidence="2" id="KW-0560">Oxidoreductase</keyword>
<dbReference type="InterPro" id="IPR003767">
    <property type="entry name" value="Malate/L-lactate_DH-like"/>
</dbReference>
<dbReference type="RefSeq" id="WP_144850599.1">
    <property type="nucleotide sequence ID" value="NZ_VNJI01000029.1"/>
</dbReference>
<sequence>MAEEIRIAKETLEQYVCDIFQAAGLDKEQSSIISRHLVLANLRGVDSHGINRVDIYTKRLDLGIEGPTVVKAQKESASSMLIDGSGGLGIILATKGIEIAVNKAKETGLAVVGIKNSSHCGMLADYTHYAAQNDCIAIATTNAPSSMAPWGGKKGYFGTNPFSYGIPAGEEQDIIFDMATSVVARGKITLARKNNQQIPLGWAITKEGKSTTDPNEALDGGLVLPVGGPKGYGLAFLVDVVSGLLTGAAFGPHIGSLYNDLDRNQNVGQFFFVMRADLFEPLQEFKSRVDQMIREIRQIPLAEGFERIYLPGELEFAQAAERERRGIPFTEKVVQELENVGRRYGLNSPF</sequence>
<gene>
    <name evidence="3" type="ORF">FPZ49_21075</name>
</gene>
<proteinExistence type="inferred from homology"/>
<dbReference type="InterPro" id="IPR043143">
    <property type="entry name" value="Mal/L-sulf/L-lact_DH-like_NADP"/>
</dbReference>
<dbReference type="Gene3D" id="3.30.1370.60">
    <property type="entry name" value="Hypothetical oxidoreductase yiak, domain 2"/>
    <property type="match status" value="1"/>
</dbReference>
<dbReference type="PANTHER" id="PTHR11091">
    <property type="entry name" value="OXIDOREDUCTASE-RELATED"/>
    <property type="match status" value="1"/>
</dbReference>
<keyword evidence="4" id="KW-1185">Reference proteome</keyword>
<reference evidence="3 4" key="1">
    <citation type="submission" date="2019-07" db="EMBL/GenBank/DDBJ databases">
        <authorList>
            <person name="Kim J."/>
        </authorList>
    </citation>
    <scope>NUCLEOTIDE SEQUENCE [LARGE SCALE GENOMIC DNA]</scope>
    <source>
        <strain evidence="3 4">JC52</strain>
    </source>
</reference>
<dbReference type="SUPFAM" id="SSF89733">
    <property type="entry name" value="L-sulfolactate dehydrogenase-like"/>
    <property type="match status" value="1"/>
</dbReference>